<evidence type="ECO:0000256" key="1">
    <source>
        <dbReference type="SAM" id="Phobius"/>
    </source>
</evidence>
<dbReference type="EMBL" id="GBXM01062667">
    <property type="protein sequence ID" value="JAH45910.1"/>
    <property type="molecule type" value="Transcribed_RNA"/>
</dbReference>
<name>A0A0E9SZ30_ANGAN</name>
<dbReference type="AlphaFoldDB" id="A0A0E9SZ30"/>
<keyword evidence="1" id="KW-0472">Membrane</keyword>
<feature type="transmembrane region" description="Helical" evidence="1">
    <location>
        <begin position="12"/>
        <end position="34"/>
    </location>
</feature>
<organism evidence="2">
    <name type="scientific">Anguilla anguilla</name>
    <name type="common">European freshwater eel</name>
    <name type="synonym">Muraena anguilla</name>
    <dbReference type="NCBI Taxonomy" id="7936"/>
    <lineage>
        <taxon>Eukaryota</taxon>
        <taxon>Metazoa</taxon>
        <taxon>Chordata</taxon>
        <taxon>Craniata</taxon>
        <taxon>Vertebrata</taxon>
        <taxon>Euteleostomi</taxon>
        <taxon>Actinopterygii</taxon>
        <taxon>Neopterygii</taxon>
        <taxon>Teleostei</taxon>
        <taxon>Anguilliformes</taxon>
        <taxon>Anguillidae</taxon>
        <taxon>Anguilla</taxon>
    </lineage>
</organism>
<accession>A0A0E9SZ30</accession>
<keyword evidence="1" id="KW-0812">Transmembrane</keyword>
<keyword evidence="1" id="KW-1133">Transmembrane helix</keyword>
<proteinExistence type="predicted"/>
<evidence type="ECO:0000313" key="2">
    <source>
        <dbReference type="EMBL" id="JAH45910.1"/>
    </source>
</evidence>
<reference evidence="2" key="1">
    <citation type="submission" date="2014-11" db="EMBL/GenBank/DDBJ databases">
        <authorList>
            <person name="Amaro Gonzalez C."/>
        </authorList>
    </citation>
    <scope>NUCLEOTIDE SEQUENCE</scope>
</reference>
<protein>
    <submittedName>
        <fullName evidence="2">Uncharacterized protein</fullName>
    </submittedName>
</protein>
<reference evidence="2" key="2">
    <citation type="journal article" date="2015" name="Fish Shellfish Immunol.">
        <title>Early steps in the European eel (Anguilla anguilla)-Vibrio vulnificus interaction in the gills: Role of the RtxA13 toxin.</title>
        <authorList>
            <person name="Callol A."/>
            <person name="Pajuelo D."/>
            <person name="Ebbesson L."/>
            <person name="Teles M."/>
            <person name="MacKenzie S."/>
            <person name="Amaro C."/>
        </authorList>
    </citation>
    <scope>NUCLEOTIDE SEQUENCE</scope>
</reference>
<sequence>MQHVPLCDLLILRPLLVVLQIFSCTNLSIPLMGLH</sequence>